<comment type="caution">
    <text evidence="1">The sequence shown here is derived from an EMBL/GenBank/DDBJ whole genome shotgun (WGS) entry which is preliminary data.</text>
</comment>
<evidence type="ECO:0000313" key="2">
    <source>
        <dbReference type="Proteomes" id="UP001229421"/>
    </source>
</evidence>
<name>A0AAD8KZ14_TARER</name>
<protein>
    <submittedName>
        <fullName evidence="1">Uncharacterized protein</fullName>
    </submittedName>
</protein>
<keyword evidence="2" id="KW-1185">Reference proteome</keyword>
<accession>A0AAD8KZ14</accession>
<evidence type="ECO:0000313" key="1">
    <source>
        <dbReference type="EMBL" id="KAK1432380.1"/>
    </source>
</evidence>
<gene>
    <name evidence="1" type="ORF">QVD17_09276</name>
</gene>
<sequence>MSPLTIVGIGVLGIIRSVLLKLDNSFHLTSQLSLSASKLRDLDIMSKDKPLVLECFDFNTNYNYTLTVE</sequence>
<organism evidence="1 2">
    <name type="scientific">Tagetes erecta</name>
    <name type="common">African marigold</name>
    <dbReference type="NCBI Taxonomy" id="13708"/>
    <lineage>
        <taxon>Eukaryota</taxon>
        <taxon>Viridiplantae</taxon>
        <taxon>Streptophyta</taxon>
        <taxon>Embryophyta</taxon>
        <taxon>Tracheophyta</taxon>
        <taxon>Spermatophyta</taxon>
        <taxon>Magnoliopsida</taxon>
        <taxon>eudicotyledons</taxon>
        <taxon>Gunneridae</taxon>
        <taxon>Pentapetalae</taxon>
        <taxon>asterids</taxon>
        <taxon>campanulids</taxon>
        <taxon>Asterales</taxon>
        <taxon>Asteraceae</taxon>
        <taxon>Asteroideae</taxon>
        <taxon>Heliantheae alliance</taxon>
        <taxon>Tageteae</taxon>
        <taxon>Tagetes</taxon>
    </lineage>
</organism>
<reference evidence="1" key="1">
    <citation type="journal article" date="2023" name="bioRxiv">
        <title>Improved chromosome-level genome assembly for marigold (Tagetes erecta).</title>
        <authorList>
            <person name="Jiang F."/>
            <person name="Yuan L."/>
            <person name="Wang S."/>
            <person name="Wang H."/>
            <person name="Xu D."/>
            <person name="Wang A."/>
            <person name="Fan W."/>
        </authorList>
    </citation>
    <scope>NUCLEOTIDE SEQUENCE</scope>
    <source>
        <strain evidence="1">WSJ</strain>
        <tissue evidence="1">Leaf</tissue>
    </source>
</reference>
<dbReference type="EMBL" id="JAUHHV010000002">
    <property type="protein sequence ID" value="KAK1432380.1"/>
    <property type="molecule type" value="Genomic_DNA"/>
</dbReference>
<proteinExistence type="predicted"/>
<dbReference type="AlphaFoldDB" id="A0AAD8KZ14"/>
<dbReference type="Proteomes" id="UP001229421">
    <property type="component" value="Unassembled WGS sequence"/>
</dbReference>